<evidence type="ECO:0000313" key="2">
    <source>
        <dbReference type="EMBL" id="KAB7783896.1"/>
    </source>
</evidence>
<accession>A0A833MY42</accession>
<protein>
    <submittedName>
        <fullName evidence="2">Uncharacterized protein</fullName>
    </submittedName>
</protein>
<comment type="caution">
    <text evidence="2">The sequence shown here is derived from an EMBL/GenBank/DDBJ whole genome shotgun (WGS) entry which is preliminary data.</text>
</comment>
<dbReference type="Proteomes" id="UP000469949">
    <property type="component" value="Unassembled WGS sequence"/>
</dbReference>
<dbReference type="EMBL" id="WEKV01000014">
    <property type="protein sequence ID" value="KAB7783896.1"/>
    <property type="molecule type" value="Genomic_DNA"/>
</dbReference>
<dbReference type="AlphaFoldDB" id="A0A833MY42"/>
<feature type="region of interest" description="Disordered" evidence="1">
    <location>
        <begin position="1"/>
        <end position="31"/>
    </location>
</feature>
<sequence length="50" mass="5562">MPRAQVQFFRTDSAAVTTPPPEREPGQGRLTAFSRFRRGSEAGAVRNNRS</sequence>
<name>A0A833MY42_9HYPH</name>
<evidence type="ECO:0000256" key="1">
    <source>
        <dbReference type="SAM" id="MobiDB-lite"/>
    </source>
</evidence>
<proteinExistence type="predicted"/>
<gene>
    <name evidence="2" type="ORF">F8B43_3819</name>
</gene>
<reference evidence="2 3" key="1">
    <citation type="submission" date="2019-10" db="EMBL/GenBank/DDBJ databases">
        <title>Draft Genome Sequence of the Caffeine Degrading Methylotroph Methylorubrum populi PINKEL.</title>
        <authorList>
            <person name="Dawson S.C."/>
            <person name="Zhang X."/>
            <person name="Wright M.E."/>
            <person name="Sharma G."/>
            <person name="Langner J.T."/>
            <person name="Ditty J.L."/>
            <person name="Subuyuj G.A."/>
        </authorList>
    </citation>
    <scope>NUCLEOTIDE SEQUENCE [LARGE SCALE GENOMIC DNA]</scope>
    <source>
        <strain evidence="2 3">Pinkel</strain>
    </source>
</reference>
<organism evidence="2 3">
    <name type="scientific">Methylorubrum populi</name>
    <dbReference type="NCBI Taxonomy" id="223967"/>
    <lineage>
        <taxon>Bacteria</taxon>
        <taxon>Pseudomonadati</taxon>
        <taxon>Pseudomonadota</taxon>
        <taxon>Alphaproteobacteria</taxon>
        <taxon>Hyphomicrobiales</taxon>
        <taxon>Methylobacteriaceae</taxon>
        <taxon>Methylorubrum</taxon>
    </lineage>
</organism>
<evidence type="ECO:0000313" key="3">
    <source>
        <dbReference type="Proteomes" id="UP000469949"/>
    </source>
</evidence>